<feature type="signal peptide" evidence="2">
    <location>
        <begin position="1"/>
        <end position="18"/>
    </location>
</feature>
<dbReference type="Proteomes" id="UP000199034">
    <property type="component" value="Unassembled WGS sequence"/>
</dbReference>
<dbReference type="STRING" id="1045774.SAMN05421872_10586"/>
<feature type="region of interest" description="Disordered" evidence="1">
    <location>
        <begin position="29"/>
        <end position="49"/>
    </location>
</feature>
<accession>A0A1G6QZ41</accession>
<feature type="compositionally biased region" description="Polar residues" evidence="1">
    <location>
        <begin position="31"/>
        <end position="49"/>
    </location>
</feature>
<sequence length="49" mass="4988">MLIFVKLLAPALIGGATAAAVTFGAVQVQTSPPDSNPAQTEIINYGDQS</sequence>
<keyword evidence="4" id="KW-1185">Reference proteome</keyword>
<evidence type="ECO:0000313" key="3">
    <source>
        <dbReference type="EMBL" id="SDC97531.1"/>
    </source>
</evidence>
<evidence type="ECO:0000256" key="2">
    <source>
        <dbReference type="SAM" id="SignalP"/>
    </source>
</evidence>
<dbReference type="AlphaFoldDB" id="A0A1G6QZ41"/>
<organism evidence="3 4">
    <name type="scientific">Nocardioides lianchengensis</name>
    <dbReference type="NCBI Taxonomy" id="1045774"/>
    <lineage>
        <taxon>Bacteria</taxon>
        <taxon>Bacillati</taxon>
        <taxon>Actinomycetota</taxon>
        <taxon>Actinomycetes</taxon>
        <taxon>Propionibacteriales</taxon>
        <taxon>Nocardioidaceae</taxon>
        <taxon>Nocardioides</taxon>
    </lineage>
</organism>
<evidence type="ECO:0000313" key="4">
    <source>
        <dbReference type="Proteomes" id="UP000199034"/>
    </source>
</evidence>
<dbReference type="RefSeq" id="WP_170867011.1">
    <property type="nucleotide sequence ID" value="NZ_FMZM01000005.1"/>
</dbReference>
<evidence type="ECO:0008006" key="5">
    <source>
        <dbReference type="Google" id="ProtNLM"/>
    </source>
</evidence>
<keyword evidence="2" id="KW-0732">Signal</keyword>
<feature type="chain" id="PRO_5043354862" description="DUF2613 domain-containing protein" evidence="2">
    <location>
        <begin position="19"/>
        <end position="49"/>
    </location>
</feature>
<evidence type="ECO:0000256" key="1">
    <source>
        <dbReference type="SAM" id="MobiDB-lite"/>
    </source>
</evidence>
<gene>
    <name evidence="3" type="ORF">SAMN05421872_10586</name>
</gene>
<proteinExistence type="predicted"/>
<reference evidence="3 4" key="1">
    <citation type="submission" date="2016-10" db="EMBL/GenBank/DDBJ databases">
        <authorList>
            <person name="de Groot N.N."/>
        </authorList>
    </citation>
    <scope>NUCLEOTIDE SEQUENCE [LARGE SCALE GENOMIC DNA]</scope>
    <source>
        <strain evidence="3 4">CGMCC 4.6858</strain>
    </source>
</reference>
<dbReference type="EMBL" id="FMZM01000005">
    <property type="protein sequence ID" value="SDC97531.1"/>
    <property type="molecule type" value="Genomic_DNA"/>
</dbReference>
<protein>
    <recommendedName>
        <fullName evidence="5">DUF2613 domain-containing protein</fullName>
    </recommendedName>
</protein>
<name>A0A1G6QZ41_9ACTN</name>